<dbReference type="RefSeq" id="WP_130846241.1">
    <property type="nucleotide sequence ID" value="NZ_BJDY01000007.1"/>
</dbReference>
<keyword evidence="1" id="KW-0472">Membrane</keyword>
<accession>A0A660E2T0</accession>
<dbReference type="Pfam" id="PF06028">
    <property type="entry name" value="DUF915"/>
    <property type="match status" value="1"/>
</dbReference>
<dbReference type="EMBL" id="UYIG01000002">
    <property type="protein sequence ID" value="VDG27221.1"/>
    <property type="molecule type" value="Genomic_DNA"/>
</dbReference>
<evidence type="ECO:0000313" key="3">
    <source>
        <dbReference type="Proteomes" id="UP000289996"/>
    </source>
</evidence>
<dbReference type="InterPro" id="IPR010315">
    <property type="entry name" value="DUF915_hydro-like"/>
</dbReference>
<gene>
    <name evidence="2" type="ORF">MUDAN_MDHGFNIF_02150</name>
</gene>
<evidence type="ECO:0000313" key="2">
    <source>
        <dbReference type="EMBL" id="VDG27221.1"/>
    </source>
</evidence>
<dbReference type="AlphaFoldDB" id="A0A660E2T0"/>
<sequence>MKGTTKQGLITTGWFTILIAVIGGTMLWQRQVRRPKHQVEAVTVTSTDRIPTVLLLGQQTSAAHSRELVAGLQQNNGAQSIVQVQVNRQGDLKFRGQFQTYDNRPYLKINLPKGDITTKQQAKWLKFALQQARRRFKFKHFNLISYGDGGLVATQYLMQTSVALTPKNLVAVATPFNGLSTHTNSDETTAVDTAHQTATLKSFIAQRSKLQRHVRVLLVAGHAKHKSFGDGVVPIQSALAGQSIFRNHVTQYDQQVIHTWRASHARLFNSWRLVNKIQSFMN</sequence>
<name>A0A660E2T0_9LACO</name>
<dbReference type="Gene3D" id="3.40.50.1820">
    <property type="entry name" value="alpha/beta hydrolase"/>
    <property type="match status" value="1"/>
</dbReference>
<dbReference type="OrthoDB" id="2312743at2"/>
<keyword evidence="2" id="KW-0378">Hydrolase</keyword>
<protein>
    <submittedName>
        <fullName evidence="2">Hydrolase [Lactobacillus pentosus]</fullName>
    </submittedName>
</protein>
<dbReference type="InterPro" id="IPR029058">
    <property type="entry name" value="AB_hydrolase_fold"/>
</dbReference>
<proteinExistence type="predicted"/>
<keyword evidence="1" id="KW-0812">Transmembrane</keyword>
<dbReference type="Proteomes" id="UP000289996">
    <property type="component" value="Unassembled WGS sequence"/>
</dbReference>
<dbReference type="SUPFAM" id="SSF53474">
    <property type="entry name" value="alpha/beta-Hydrolases"/>
    <property type="match status" value="1"/>
</dbReference>
<keyword evidence="3" id="KW-1185">Reference proteome</keyword>
<feature type="transmembrane region" description="Helical" evidence="1">
    <location>
        <begin position="12"/>
        <end position="28"/>
    </location>
</feature>
<dbReference type="GO" id="GO:0016787">
    <property type="term" value="F:hydrolase activity"/>
    <property type="evidence" value="ECO:0007669"/>
    <property type="project" value="UniProtKB-KW"/>
</dbReference>
<organism evidence="2 3">
    <name type="scientific">Lactiplantibacillus mudanjiangensis</name>
    <dbReference type="NCBI Taxonomy" id="1296538"/>
    <lineage>
        <taxon>Bacteria</taxon>
        <taxon>Bacillati</taxon>
        <taxon>Bacillota</taxon>
        <taxon>Bacilli</taxon>
        <taxon>Lactobacillales</taxon>
        <taxon>Lactobacillaceae</taxon>
        <taxon>Lactiplantibacillus</taxon>
    </lineage>
</organism>
<reference evidence="2 3" key="1">
    <citation type="submission" date="2018-11" db="EMBL/GenBank/DDBJ databases">
        <authorList>
            <person name="Wuyts S."/>
        </authorList>
    </citation>
    <scope>NUCLEOTIDE SEQUENCE [LARGE SCALE GENOMIC DNA]</scope>
    <source>
        <strain evidence="2">Lactobacillus mudanjiangensis AMBF249</strain>
    </source>
</reference>
<keyword evidence="1" id="KW-1133">Transmembrane helix</keyword>
<evidence type="ECO:0000256" key="1">
    <source>
        <dbReference type="SAM" id="Phobius"/>
    </source>
</evidence>